<accession>A0A560G182</accession>
<evidence type="ECO:0000256" key="3">
    <source>
        <dbReference type="ARBA" id="ARBA00022741"/>
    </source>
</evidence>
<dbReference type="SMART" id="SM00382">
    <property type="entry name" value="AAA"/>
    <property type="match status" value="1"/>
</dbReference>
<protein>
    <submittedName>
        <fullName evidence="7">Lipoprotein-releasing system ATP-binding protein</fullName>
    </submittedName>
</protein>
<dbReference type="GO" id="GO:0005886">
    <property type="term" value="C:plasma membrane"/>
    <property type="evidence" value="ECO:0007669"/>
    <property type="project" value="TreeGrafter"/>
</dbReference>
<dbReference type="InterPro" id="IPR003439">
    <property type="entry name" value="ABC_transporter-like_ATP-bd"/>
</dbReference>
<dbReference type="GO" id="GO:0098796">
    <property type="term" value="C:membrane protein complex"/>
    <property type="evidence" value="ECO:0007669"/>
    <property type="project" value="UniProtKB-ARBA"/>
</dbReference>
<dbReference type="InterPro" id="IPR015854">
    <property type="entry name" value="ABC_transpr_LolD-like"/>
</dbReference>
<evidence type="ECO:0000256" key="4">
    <source>
        <dbReference type="ARBA" id="ARBA00022840"/>
    </source>
</evidence>
<dbReference type="PROSITE" id="PS50893">
    <property type="entry name" value="ABC_TRANSPORTER_2"/>
    <property type="match status" value="1"/>
</dbReference>
<keyword evidence="1" id="KW-0813">Transport</keyword>
<sequence length="245" mass="25923">MSDVSVMEKPIIPATGDTVLELSGVVRRFQQAGAVLEVLRGAACSVRRGEIVALVGPSGAGKSTLLHIAGLLEHADGGVIRIDGRDAATLDDAGRTALRRQTIGFVYQFHHLLPEFSAEENIVLPQMIAGVSKAVARERAKELLAQVGLAARGSHRPARLSGGEQQRVAIARALANRPSLLIADEPTGNLDHHTSDDVFALLTRLVRGSGTGKDGFGALVATHNLDLAARMDRVVELRDGVLVES</sequence>
<dbReference type="SUPFAM" id="SSF52540">
    <property type="entry name" value="P-loop containing nucleoside triphosphate hydrolases"/>
    <property type="match status" value="1"/>
</dbReference>
<evidence type="ECO:0000256" key="2">
    <source>
        <dbReference type="ARBA" id="ARBA00022519"/>
    </source>
</evidence>
<dbReference type="EMBL" id="VITO01000006">
    <property type="protein sequence ID" value="TWB27602.1"/>
    <property type="molecule type" value="Genomic_DNA"/>
</dbReference>
<gene>
    <name evidence="7" type="ORF">FBZ88_10661</name>
</gene>
<evidence type="ECO:0000256" key="1">
    <source>
        <dbReference type="ARBA" id="ARBA00022448"/>
    </source>
</evidence>
<evidence type="ECO:0000256" key="5">
    <source>
        <dbReference type="ARBA" id="ARBA00038388"/>
    </source>
</evidence>
<keyword evidence="8" id="KW-1185">Reference proteome</keyword>
<keyword evidence="2" id="KW-0997">Cell inner membrane</keyword>
<name>A0A560G182_9PROT</name>
<organism evidence="7 8">
    <name type="scientific">Nitrospirillum amazonense</name>
    <dbReference type="NCBI Taxonomy" id="28077"/>
    <lineage>
        <taxon>Bacteria</taxon>
        <taxon>Pseudomonadati</taxon>
        <taxon>Pseudomonadota</taxon>
        <taxon>Alphaproteobacteria</taxon>
        <taxon>Rhodospirillales</taxon>
        <taxon>Azospirillaceae</taxon>
        <taxon>Nitrospirillum</taxon>
    </lineage>
</organism>
<dbReference type="AlphaFoldDB" id="A0A560G182"/>
<dbReference type="InterPro" id="IPR003593">
    <property type="entry name" value="AAA+_ATPase"/>
</dbReference>
<evidence type="ECO:0000313" key="8">
    <source>
        <dbReference type="Proteomes" id="UP000316545"/>
    </source>
</evidence>
<proteinExistence type="inferred from homology"/>
<dbReference type="PANTHER" id="PTHR24220:SF689">
    <property type="entry name" value="LIPOPROTEIN-RELEASING SYSTEM ATP-BINDING PROTEIN LOLD"/>
    <property type="match status" value="1"/>
</dbReference>
<dbReference type="InterPro" id="IPR017911">
    <property type="entry name" value="MacB-like_ATP-bd"/>
</dbReference>
<keyword evidence="7" id="KW-0449">Lipoprotein</keyword>
<dbReference type="RefSeq" id="WP_246138606.1">
    <property type="nucleotide sequence ID" value="NZ_JAYNFR010000001.1"/>
</dbReference>
<dbReference type="InterPro" id="IPR017871">
    <property type="entry name" value="ABC_transporter-like_CS"/>
</dbReference>
<dbReference type="GO" id="GO:0044874">
    <property type="term" value="P:lipoprotein localization to outer membrane"/>
    <property type="evidence" value="ECO:0007669"/>
    <property type="project" value="TreeGrafter"/>
</dbReference>
<evidence type="ECO:0000259" key="6">
    <source>
        <dbReference type="PROSITE" id="PS50893"/>
    </source>
</evidence>
<dbReference type="GO" id="GO:0016887">
    <property type="term" value="F:ATP hydrolysis activity"/>
    <property type="evidence" value="ECO:0007669"/>
    <property type="project" value="InterPro"/>
</dbReference>
<keyword evidence="3" id="KW-0547">Nucleotide-binding</keyword>
<comment type="caution">
    <text evidence="7">The sequence shown here is derived from an EMBL/GenBank/DDBJ whole genome shotgun (WGS) entry which is preliminary data.</text>
</comment>
<dbReference type="GO" id="GO:0089705">
    <property type="term" value="P:protein localization to outer membrane"/>
    <property type="evidence" value="ECO:0007669"/>
    <property type="project" value="TreeGrafter"/>
</dbReference>
<dbReference type="Gene3D" id="3.40.50.300">
    <property type="entry name" value="P-loop containing nucleotide triphosphate hydrolases"/>
    <property type="match status" value="1"/>
</dbReference>
<reference evidence="7 8" key="1">
    <citation type="submission" date="2019-06" db="EMBL/GenBank/DDBJ databases">
        <title>Genomic Encyclopedia of Type Strains, Phase IV (KMG-V): Genome sequencing to study the core and pangenomes of soil and plant-associated prokaryotes.</title>
        <authorList>
            <person name="Whitman W."/>
        </authorList>
    </citation>
    <scope>NUCLEOTIDE SEQUENCE [LARGE SCALE GENOMIC DNA]</scope>
    <source>
        <strain evidence="7 8">BR 11865</strain>
    </source>
</reference>
<feature type="domain" description="ABC transporter" evidence="6">
    <location>
        <begin position="20"/>
        <end position="245"/>
    </location>
</feature>
<dbReference type="PANTHER" id="PTHR24220">
    <property type="entry name" value="IMPORT ATP-BINDING PROTEIN"/>
    <property type="match status" value="1"/>
</dbReference>
<dbReference type="GO" id="GO:0005524">
    <property type="term" value="F:ATP binding"/>
    <property type="evidence" value="ECO:0007669"/>
    <property type="project" value="UniProtKB-KW"/>
</dbReference>
<keyword evidence="4 7" id="KW-0067">ATP-binding</keyword>
<dbReference type="FunFam" id="3.40.50.300:FF:000032">
    <property type="entry name" value="Export ABC transporter ATP-binding protein"/>
    <property type="match status" value="1"/>
</dbReference>
<dbReference type="CDD" id="cd03255">
    <property type="entry name" value="ABC_MJ0796_LolCDE_FtsE"/>
    <property type="match status" value="1"/>
</dbReference>
<dbReference type="PROSITE" id="PS00211">
    <property type="entry name" value="ABC_TRANSPORTER_1"/>
    <property type="match status" value="1"/>
</dbReference>
<dbReference type="InterPro" id="IPR027417">
    <property type="entry name" value="P-loop_NTPase"/>
</dbReference>
<comment type="similarity">
    <text evidence="5">Belongs to the ABC transporter superfamily. Macrolide exporter (TC 3.A.1.122) family.</text>
</comment>
<dbReference type="Proteomes" id="UP000316545">
    <property type="component" value="Unassembled WGS sequence"/>
</dbReference>
<dbReference type="GO" id="GO:0022857">
    <property type="term" value="F:transmembrane transporter activity"/>
    <property type="evidence" value="ECO:0007669"/>
    <property type="project" value="TreeGrafter"/>
</dbReference>
<keyword evidence="2" id="KW-1003">Cell membrane</keyword>
<keyword evidence="2" id="KW-0472">Membrane</keyword>
<evidence type="ECO:0000313" key="7">
    <source>
        <dbReference type="EMBL" id="TWB27602.1"/>
    </source>
</evidence>
<dbReference type="Pfam" id="PF00005">
    <property type="entry name" value="ABC_tran"/>
    <property type="match status" value="1"/>
</dbReference>